<evidence type="ECO:0000256" key="7">
    <source>
        <dbReference type="ARBA" id="ARBA00023053"/>
    </source>
</evidence>
<evidence type="ECO:0000256" key="9">
    <source>
        <dbReference type="ARBA" id="ARBA00023136"/>
    </source>
</evidence>
<dbReference type="Pfam" id="PF00858">
    <property type="entry name" value="ASC"/>
    <property type="match status" value="1"/>
</dbReference>
<keyword evidence="6" id="KW-1133">Transmembrane helix</keyword>
<dbReference type="InterPro" id="IPR001873">
    <property type="entry name" value="ENaC"/>
</dbReference>
<evidence type="ECO:0000256" key="4">
    <source>
        <dbReference type="ARBA" id="ARBA00022461"/>
    </source>
</evidence>
<dbReference type="AlphaFoldDB" id="A0A7R8WLU5"/>
<evidence type="ECO:0000256" key="5">
    <source>
        <dbReference type="ARBA" id="ARBA00022692"/>
    </source>
</evidence>
<keyword evidence="4 12" id="KW-0894">Sodium channel</keyword>
<keyword evidence="3 12" id="KW-0813">Transport</keyword>
<comment type="similarity">
    <text evidence="2 12">Belongs to the amiloride-sensitive sodium channel (TC 1.A.6) family.</text>
</comment>
<keyword evidence="11 12" id="KW-0407">Ion channel</keyword>
<evidence type="ECO:0000256" key="2">
    <source>
        <dbReference type="ARBA" id="ARBA00007193"/>
    </source>
</evidence>
<evidence type="ECO:0000256" key="12">
    <source>
        <dbReference type="RuleBase" id="RU000679"/>
    </source>
</evidence>
<keyword evidence="7" id="KW-0915">Sodium</keyword>
<evidence type="ECO:0000256" key="6">
    <source>
        <dbReference type="ARBA" id="ARBA00022989"/>
    </source>
</evidence>
<protein>
    <submittedName>
        <fullName evidence="13">Uncharacterized protein</fullName>
    </submittedName>
</protein>
<evidence type="ECO:0000256" key="3">
    <source>
        <dbReference type="ARBA" id="ARBA00022448"/>
    </source>
</evidence>
<sequence>MSSLDPRLADKFAEKYEEIFQKYDPTADKDIFHTLPSSQSSSVKSDCWNQINVSKEGLSLLLKIANKDYVEMVSEVVGFAVSISDPTIPPDTSSFYMVEEGSSVDMALRREGLRDAKNLFAQVEINLLEPEMGGSCHHPNAWEKLFPDYEFRCEYESTVCVQFVLITEIQKECNCTRSNEILGTIVYKYDEDITNLYPPCSAQD</sequence>
<keyword evidence="5 12" id="KW-0812">Transmembrane</keyword>
<feature type="non-terminal residue" evidence="13">
    <location>
        <position position="204"/>
    </location>
</feature>
<keyword evidence="9" id="KW-0472">Membrane</keyword>
<accession>A0A7R8WLU5</accession>
<evidence type="ECO:0000313" key="13">
    <source>
        <dbReference type="EMBL" id="CAD7234151.1"/>
    </source>
</evidence>
<comment type="subcellular location">
    <subcellularLocation>
        <location evidence="1">Membrane</location>
        <topology evidence="1">Multi-pass membrane protein</topology>
    </subcellularLocation>
</comment>
<keyword evidence="8 12" id="KW-0406">Ion transport</keyword>
<dbReference type="GO" id="GO:0005272">
    <property type="term" value="F:sodium channel activity"/>
    <property type="evidence" value="ECO:0007669"/>
    <property type="project" value="UniProtKB-KW"/>
</dbReference>
<proteinExistence type="inferred from homology"/>
<dbReference type="GO" id="GO:0016020">
    <property type="term" value="C:membrane"/>
    <property type="evidence" value="ECO:0007669"/>
    <property type="project" value="UniProtKB-SubCell"/>
</dbReference>
<gene>
    <name evidence="13" type="ORF">CTOB1V02_LOCUS11968</name>
</gene>
<evidence type="ECO:0000256" key="1">
    <source>
        <dbReference type="ARBA" id="ARBA00004141"/>
    </source>
</evidence>
<name>A0A7R8WLU5_9CRUS</name>
<reference evidence="13" key="1">
    <citation type="submission" date="2020-11" db="EMBL/GenBank/DDBJ databases">
        <authorList>
            <person name="Tran Van P."/>
        </authorList>
    </citation>
    <scope>NUCLEOTIDE SEQUENCE</scope>
</reference>
<evidence type="ECO:0000256" key="8">
    <source>
        <dbReference type="ARBA" id="ARBA00023065"/>
    </source>
</evidence>
<dbReference type="OrthoDB" id="10064773at2759"/>
<dbReference type="EMBL" id="OB667887">
    <property type="protein sequence ID" value="CAD7234151.1"/>
    <property type="molecule type" value="Genomic_DNA"/>
</dbReference>
<keyword evidence="10 12" id="KW-0739">Sodium transport</keyword>
<evidence type="ECO:0000256" key="11">
    <source>
        <dbReference type="ARBA" id="ARBA00023303"/>
    </source>
</evidence>
<evidence type="ECO:0000256" key="10">
    <source>
        <dbReference type="ARBA" id="ARBA00023201"/>
    </source>
</evidence>
<organism evidence="13">
    <name type="scientific">Cyprideis torosa</name>
    <dbReference type="NCBI Taxonomy" id="163714"/>
    <lineage>
        <taxon>Eukaryota</taxon>
        <taxon>Metazoa</taxon>
        <taxon>Ecdysozoa</taxon>
        <taxon>Arthropoda</taxon>
        <taxon>Crustacea</taxon>
        <taxon>Oligostraca</taxon>
        <taxon>Ostracoda</taxon>
        <taxon>Podocopa</taxon>
        <taxon>Podocopida</taxon>
        <taxon>Cytherocopina</taxon>
        <taxon>Cytheroidea</taxon>
        <taxon>Cytherideidae</taxon>
        <taxon>Cyprideis</taxon>
    </lineage>
</organism>